<organism evidence="8 9">
    <name type="scientific">Roseiconus nitratireducens</name>
    <dbReference type="NCBI Taxonomy" id="2605748"/>
    <lineage>
        <taxon>Bacteria</taxon>
        <taxon>Pseudomonadati</taxon>
        <taxon>Planctomycetota</taxon>
        <taxon>Planctomycetia</taxon>
        <taxon>Pirellulales</taxon>
        <taxon>Pirellulaceae</taxon>
        <taxon>Roseiconus</taxon>
    </lineage>
</organism>
<keyword evidence="9" id="KW-1185">Reference proteome</keyword>
<evidence type="ECO:0000256" key="3">
    <source>
        <dbReference type="ARBA" id="ARBA00023125"/>
    </source>
</evidence>
<evidence type="ECO:0000259" key="7">
    <source>
        <dbReference type="PROSITE" id="PS51900"/>
    </source>
</evidence>
<dbReference type="Proteomes" id="UP000324479">
    <property type="component" value="Unassembled WGS sequence"/>
</dbReference>
<dbReference type="GO" id="GO:0006310">
    <property type="term" value="P:DNA recombination"/>
    <property type="evidence" value="ECO:0007669"/>
    <property type="project" value="UniProtKB-KW"/>
</dbReference>
<dbReference type="PANTHER" id="PTHR30349:SF64">
    <property type="entry name" value="PROPHAGE INTEGRASE INTD-RELATED"/>
    <property type="match status" value="1"/>
</dbReference>
<comment type="similarity">
    <text evidence="1">Belongs to the 'phage' integrase family.</text>
</comment>
<gene>
    <name evidence="8" type="ORF">FYK55_00845</name>
</gene>
<comment type="caution">
    <text evidence="8">The sequence shown here is derived from an EMBL/GenBank/DDBJ whole genome shotgun (WGS) entry which is preliminary data.</text>
</comment>
<protein>
    <submittedName>
        <fullName evidence="8">Tyrosine-type recombinase/integrase</fullName>
    </submittedName>
</protein>
<dbReference type="EMBL" id="VWOX01000001">
    <property type="protein sequence ID" value="KAA5546997.1"/>
    <property type="molecule type" value="Genomic_DNA"/>
</dbReference>
<dbReference type="InterPro" id="IPR010998">
    <property type="entry name" value="Integrase_recombinase_N"/>
</dbReference>
<evidence type="ECO:0000313" key="8">
    <source>
        <dbReference type="EMBL" id="KAA5546997.1"/>
    </source>
</evidence>
<feature type="domain" description="Tyr recombinase" evidence="6">
    <location>
        <begin position="251"/>
        <end position="459"/>
    </location>
</feature>
<dbReference type="PROSITE" id="PS51900">
    <property type="entry name" value="CB"/>
    <property type="match status" value="1"/>
</dbReference>
<dbReference type="InterPro" id="IPR044068">
    <property type="entry name" value="CB"/>
</dbReference>
<keyword evidence="3 5" id="KW-0238">DNA-binding</keyword>
<dbReference type="InterPro" id="IPR002104">
    <property type="entry name" value="Integrase_catalytic"/>
</dbReference>
<evidence type="ECO:0000259" key="6">
    <source>
        <dbReference type="PROSITE" id="PS51898"/>
    </source>
</evidence>
<evidence type="ECO:0000256" key="5">
    <source>
        <dbReference type="PROSITE-ProRule" id="PRU01248"/>
    </source>
</evidence>
<proteinExistence type="inferred from homology"/>
<evidence type="ECO:0000256" key="1">
    <source>
        <dbReference type="ARBA" id="ARBA00008857"/>
    </source>
</evidence>
<accession>A0A5M6DHH9</accession>
<name>A0A5M6DHH9_9BACT</name>
<dbReference type="SUPFAM" id="SSF56349">
    <property type="entry name" value="DNA breaking-rejoining enzymes"/>
    <property type="match status" value="1"/>
</dbReference>
<dbReference type="InterPro" id="IPR050090">
    <property type="entry name" value="Tyrosine_recombinase_XerCD"/>
</dbReference>
<feature type="domain" description="Core-binding (CB)" evidence="7">
    <location>
        <begin position="145"/>
        <end position="227"/>
    </location>
</feature>
<dbReference type="InterPro" id="IPR013762">
    <property type="entry name" value="Integrase-like_cat_sf"/>
</dbReference>
<reference evidence="8 9" key="1">
    <citation type="submission" date="2019-08" db="EMBL/GenBank/DDBJ databases">
        <authorList>
            <person name="Dhanesh K."/>
            <person name="Kumar G."/>
            <person name="Sasikala C."/>
            <person name="Venkata Ramana C."/>
        </authorList>
    </citation>
    <scope>NUCLEOTIDE SEQUENCE [LARGE SCALE GENOMIC DNA]</scope>
    <source>
        <strain evidence="8 9">JC645</strain>
    </source>
</reference>
<dbReference type="Pfam" id="PF00589">
    <property type="entry name" value="Phage_integrase"/>
    <property type="match status" value="1"/>
</dbReference>
<keyword evidence="4" id="KW-0233">DNA recombination</keyword>
<dbReference type="Gene3D" id="1.10.150.130">
    <property type="match status" value="1"/>
</dbReference>
<evidence type="ECO:0000256" key="4">
    <source>
        <dbReference type="ARBA" id="ARBA00023172"/>
    </source>
</evidence>
<dbReference type="PANTHER" id="PTHR30349">
    <property type="entry name" value="PHAGE INTEGRASE-RELATED"/>
    <property type="match status" value="1"/>
</dbReference>
<dbReference type="Gene3D" id="1.10.443.10">
    <property type="entry name" value="Intergrase catalytic core"/>
    <property type="match status" value="1"/>
</dbReference>
<dbReference type="AlphaFoldDB" id="A0A5M6DHH9"/>
<keyword evidence="2" id="KW-0229">DNA integration</keyword>
<dbReference type="InterPro" id="IPR011010">
    <property type="entry name" value="DNA_brk_join_enz"/>
</dbReference>
<dbReference type="Pfam" id="PF02899">
    <property type="entry name" value="Phage_int_SAM_1"/>
    <property type="match status" value="1"/>
</dbReference>
<dbReference type="InterPro" id="IPR004107">
    <property type="entry name" value="Integrase_SAM-like_N"/>
</dbReference>
<dbReference type="RefSeq" id="WP_150074104.1">
    <property type="nucleotide sequence ID" value="NZ_VWOX01000001.1"/>
</dbReference>
<dbReference type="GO" id="GO:0003677">
    <property type="term" value="F:DNA binding"/>
    <property type="evidence" value="ECO:0007669"/>
    <property type="project" value="UniProtKB-UniRule"/>
</dbReference>
<evidence type="ECO:0000256" key="2">
    <source>
        <dbReference type="ARBA" id="ARBA00022908"/>
    </source>
</evidence>
<dbReference type="GO" id="GO:0015074">
    <property type="term" value="P:DNA integration"/>
    <property type="evidence" value="ECO:0007669"/>
    <property type="project" value="UniProtKB-KW"/>
</dbReference>
<evidence type="ECO:0000313" key="9">
    <source>
        <dbReference type="Proteomes" id="UP000324479"/>
    </source>
</evidence>
<sequence>MASVFKRTHRKPIPVIAAIVQTEKSVPPGAEVEAGVASWTDRTGCKRTAIVDGEKIIVRSATWTNKRNQTITAPIDHTGEFVLQVDPYWIGDYRSGPDERKRRSTGTSDKRAAERIAAKWEADAQQRAAGVIDETTEKLAAHGATPLEDHLEAFISFRAVKGGTEDHRQRMRRHIREFAEAGKWKAIRDINSDDVSKHVETLKTGGSSARTIEARLQSVKSFTRWLANHHRLQLDPLSMVSKPDPQADRRYERRMLLPEEWPWLQMALQKSKRKRNGMKPPERLLLYRTAIQTGLRASELGGLTRGKMILAAETPHLLCKPAGTKNRKPAKQYIDKKLAGDLRKHVSRGRVRSPVFGIVSLEELSAGLESDLLEARETWLKSLPEAERTDAGESDFLTKTNHDNESLVFHSLRHTCGAWLALAGEHPKVVQTVMRHATITLTMDTYGHLFPGQTEQAPVKLAAIMEKPVDSPAQYCDV</sequence>
<dbReference type="PROSITE" id="PS51898">
    <property type="entry name" value="TYR_RECOMBINASE"/>
    <property type="match status" value="1"/>
</dbReference>